<reference evidence="2" key="1">
    <citation type="journal article" date="2019" name="Int. J. Syst. Evol. Microbiol.">
        <title>The Global Catalogue of Microorganisms (GCM) 10K type strain sequencing project: providing services to taxonomists for standard genome sequencing and annotation.</title>
        <authorList>
            <consortium name="The Broad Institute Genomics Platform"/>
            <consortium name="The Broad Institute Genome Sequencing Center for Infectious Disease"/>
            <person name="Wu L."/>
            <person name="Ma J."/>
        </authorList>
    </citation>
    <scope>NUCLEOTIDE SEQUENCE [LARGE SCALE GENOMIC DNA]</scope>
    <source>
        <strain evidence="2">JCM 30742</strain>
    </source>
</reference>
<gene>
    <name evidence="1" type="ORF">GCM10023081_35360</name>
</gene>
<evidence type="ECO:0000313" key="1">
    <source>
        <dbReference type="EMBL" id="GAA3695042.1"/>
    </source>
</evidence>
<name>A0ABP7CR86_9MICC</name>
<comment type="caution">
    <text evidence="1">The sequence shown here is derived from an EMBL/GenBank/DDBJ whole genome shotgun (WGS) entry which is preliminary data.</text>
</comment>
<protein>
    <submittedName>
        <fullName evidence="1">Uncharacterized protein</fullName>
    </submittedName>
</protein>
<organism evidence="1 2">
    <name type="scientific">Arthrobacter ginkgonis</name>
    <dbReference type="NCBI Taxonomy" id="1630594"/>
    <lineage>
        <taxon>Bacteria</taxon>
        <taxon>Bacillati</taxon>
        <taxon>Actinomycetota</taxon>
        <taxon>Actinomycetes</taxon>
        <taxon>Micrococcales</taxon>
        <taxon>Micrococcaceae</taxon>
        <taxon>Arthrobacter</taxon>
    </lineage>
</organism>
<dbReference type="EMBL" id="BAABEO010000023">
    <property type="protein sequence ID" value="GAA3695042.1"/>
    <property type="molecule type" value="Genomic_DNA"/>
</dbReference>
<dbReference type="Proteomes" id="UP001500752">
    <property type="component" value="Unassembled WGS sequence"/>
</dbReference>
<evidence type="ECO:0000313" key="2">
    <source>
        <dbReference type="Proteomes" id="UP001500752"/>
    </source>
</evidence>
<sequence length="97" mass="10877">MLVDLEAETDFLQDRVGLVLTGLTSLHRGFVLVLAEVHQLANRRLGRRRHLYEIKIGFEGEAQRVFNADDADLLAVRSDQPHLGDADSIINAWIADV</sequence>
<proteinExistence type="predicted"/>
<accession>A0ABP7CR86</accession>
<keyword evidence="2" id="KW-1185">Reference proteome</keyword>